<name>I4HA45_MICAE</name>
<reference evidence="1 2" key="1">
    <citation type="submission" date="2012-04" db="EMBL/GenBank/DDBJ databases">
        <authorList>
            <person name="Genoscope - CEA"/>
        </authorList>
    </citation>
    <scope>NUCLEOTIDE SEQUENCE [LARGE SCALE GENOMIC DNA]</scope>
    <source>
        <strain evidence="1 2">9807</strain>
    </source>
</reference>
<dbReference type="AlphaFoldDB" id="I4HA45"/>
<dbReference type="RefSeq" id="WP_002788963.1">
    <property type="nucleotide sequence ID" value="NZ_HE973365.1"/>
</dbReference>
<dbReference type="EMBL" id="CAIM01000389">
    <property type="protein sequence ID" value="CCI18919.1"/>
    <property type="molecule type" value="Genomic_DNA"/>
</dbReference>
<dbReference type="HOGENOM" id="CLU_3254077_0_0_3"/>
<evidence type="ECO:0000313" key="1">
    <source>
        <dbReference type="EMBL" id="CCI18919.1"/>
    </source>
</evidence>
<organism evidence="1 2">
    <name type="scientific">Microcystis aeruginosa PCC 9807</name>
    <dbReference type="NCBI Taxonomy" id="1160283"/>
    <lineage>
        <taxon>Bacteria</taxon>
        <taxon>Bacillati</taxon>
        <taxon>Cyanobacteriota</taxon>
        <taxon>Cyanophyceae</taxon>
        <taxon>Oscillatoriophycideae</taxon>
        <taxon>Chroococcales</taxon>
        <taxon>Microcystaceae</taxon>
        <taxon>Microcystis</taxon>
    </lineage>
</organism>
<protein>
    <submittedName>
        <fullName evidence="1">Uncharacterized protein</fullName>
    </submittedName>
</protein>
<gene>
    <name evidence="1" type="ORF">MICAF_4490004</name>
</gene>
<sequence>MQLALEQIIVNPGQQLLLKELNWQKFETILSELVGTIICRMG</sequence>
<accession>I4HA45</accession>
<comment type="caution">
    <text evidence="1">The sequence shown here is derived from an EMBL/GenBank/DDBJ whole genome shotgun (WGS) entry which is preliminary data.</text>
</comment>
<dbReference type="Proteomes" id="UP000003613">
    <property type="component" value="Unassembled WGS sequence"/>
</dbReference>
<evidence type="ECO:0000313" key="2">
    <source>
        <dbReference type="Proteomes" id="UP000003613"/>
    </source>
</evidence>
<proteinExistence type="predicted"/>